<dbReference type="Pfam" id="PF00071">
    <property type="entry name" value="Ras"/>
    <property type="match status" value="1"/>
</dbReference>
<dbReference type="PROSITE" id="PS51419">
    <property type="entry name" value="RAB"/>
    <property type="match status" value="1"/>
</dbReference>
<dbReference type="GO" id="GO:0090385">
    <property type="term" value="P:phagosome-lysosome fusion"/>
    <property type="evidence" value="ECO:0007669"/>
    <property type="project" value="TreeGrafter"/>
</dbReference>
<dbReference type="AlphaFoldDB" id="A0A4W3GK26"/>
<dbReference type="SMART" id="SM00175">
    <property type="entry name" value="RAB"/>
    <property type="match status" value="1"/>
</dbReference>
<dbReference type="Gene3D" id="3.40.50.300">
    <property type="entry name" value="P-loop containing nucleotide triphosphate hydrolases"/>
    <property type="match status" value="1"/>
</dbReference>
<reference evidence="4" key="5">
    <citation type="submission" date="2025-09" db="UniProtKB">
        <authorList>
            <consortium name="Ensembl"/>
        </authorList>
    </citation>
    <scope>IDENTIFICATION</scope>
</reference>
<keyword evidence="3" id="KW-0342">GTP-binding</keyword>
<dbReference type="SUPFAM" id="SSF52540">
    <property type="entry name" value="P-loop containing nucleoside triphosphate hydrolases"/>
    <property type="match status" value="1"/>
</dbReference>
<dbReference type="GO" id="GO:0003924">
    <property type="term" value="F:GTPase activity"/>
    <property type="evidence" value="ECO:0007669"/>
    <property type="project" value="InterPro"/>
</dbReference>
<dbReference type="InParanoid" id="A0A4W3GK26"/>
<accession>A0A4W3GK26</accession>
<evidence type="ECO:0000256" key="2">
    <source>
        <dbReference type="ARBA" id="ARBA00022741"/>
    </source>
</evidence>
<evidence type="ECO:0000256" key="1">
    <source>
        <dbReference type="ARBA" id="ARBA00006270"/>
    </source>
</evidence>
<dbReference type="PRINTS" id="PR00449">
    <property type="entry name" value="RASTRNSFRMNG"/>
</dbReference>
<sequence length="254" mass="29060">MPPIDWLQPPVCPSCPLFRAFIHYTPKLYPSTFPFLPHLQITLEYLPLRPCLRSPPPSSVSCSATVKRSGNATLREGLLCKCKLLFYSIFISFLAVDFALKILEWSDTETVRLQLWDIAGQERFTSMTRLYYRQAGACIIMFDVTNVTTFWNCLKWKHDLDGKVTLMDGSPVPCVLLANKVSFERKMFSKQNHFVGWIETSVKENKNINRAMRYVGWRVGRDLAYLGSPTQNQGEYIQLVKEPASKTRTNAGCC</sequence>
<dbReference type="GO" id="GO:0005525">
    <property type="term" value="F:GTP binding"/>
    <property type="evidence" value="ECO:0007669"/>
    <property type="project" value="UniProtKB-KW"/>
</dbReference>
<dbReference type="PANTHER" id="PTHR47981">
    <property type="entry name" value="RAB FAMILY"/>
    <property type="match status" value="1"/>
</dbReference>
<dbReference type="Ensembl" id="ENSCMIT00000003876.1">
    <property type="protein sequence ID" value="ENSCMIP00000003731.1"/>
    <property type="gene ID" value="ENSCMIG00000002241.1"/>
</dbReference>
<dbReference type="STRING" id="7868.ENSCMIP00000003731"/>
<dbReference type="GO" id="GO:0008333">
    <property type="term" value="P:endosome to lysosome transport"/>
    <property type="evidence" value="ECO:0007669"/>
    <property type="project" value="TreeGrafter"/>
</dbReference>
<keyword evidence="5" id="KW-1185">Reference proteome</keyword>
<dbReference type="GO" id="GO:0005770">
    <property type="term" value="C:late endosome"/>
    <property type="evidence" value="ECO:0007669"/>
    <property type="project" value="TreeGrafter"/>
</dbReference>
<dbReference type="GO" id="GO:0045335">
    <property type="term" value="C:phagocytic vesicle"/>
    <property type="evidence" value="ECO:0007669"/>
    <property type="project" value="TreeGrafter"/>
</dbReference>
<keyword evidence="2" id="KW-0547">Nucleotide-binding</keyword>
<protein>
    <submittedName>
        <fullName evidence="4">RAB29, member RAS onco family</fullName>
    </submittedName>
</protein>
<comment type="similarity">
    <text evidence="1">Belongs to the small GTPase superfamily. Rab family.</text>
</comment>
<proteinExistence type="inferred from homology"/>
<evidence type="ECO:0000313" key="5">
    <source>
        <dbReference type="Proteomes" id="UP000314986"/>
    </source>
</evidence>
<dbReference type="Proteomes" id="UP000314986">
    <property type="component" value="Unassembled WGS sequence"/>
</dbReference>
<dbReference type="GeneTree" id="ENSGT00940000159363"/>
<reference evidence="5" key="3">
    <citation type="journal article" date="2014" name="Nature">
        <title>Elephant shark genome provides unique insights into gnathostome evolution.</title>
        <authorList>
            <consortium name="International Elephant Shark Genome Sequencing Consortium"/>
            <person name="Venkatesh B."/>
            <person name="Lee A.P."/>
            <person name="Ravi V."/>
            <person name="Maurya A.K."/>
            <person name="Lian M.M."/>
            <person name="Swann J.B."/>
            <person name="Ohta Y."/>
            <person name="Flajnik M.F."/>
            <person name="Sutoh Y."/>
            <person name="Kasahara M."/>
            <person name="Hoon S."/>
            <person name="Gangu V."/>
            <person name="Roy S.W."/>
            <person name="Irimia M."/>
            <person name="Korzh V."/>
            <person name="Kondrychyn I."/>
            <person name="Lim Z.W."/>
            <person name="Tay B.H."/>
            <person name="Tohari S."/>
            <person name="Kong K.W."/>
            <person name="Ho S."/>
            <person name="Lorente-Galdos B."/>
            <person name="Quilez J."/>
            <person name="Marques-Bonet T."/>
            <person name="Raney B.J."/>
            <person name="Ingham P.W."/>
            <person name="Tay A."/>
            <person name="Hillier L.W."/>
            <person name="Minx P."/>
            <person name="Boehm T."/>
            <person name="Wilson R.K."/>
            <person name="Brenner S."/>
            <person name="Warren W.C."/>
        </authorList>
    </citation>
    <scope>NUCLEOTIDE SEQUENCE [LARGE SCALE GENOMIC DNA]</scope>
</reference>
<reference evidence="5" key="1">
    <citation type="journal article" date="2006" name="Science">
        <title>Ancient noncoding elements conserved in the human genome.</title>
        <authorList>
            <person name="Venkatesh B."/>
            <person name="Kirkness E.F."/>
            <person name="Loh Y.H."/>
            <person name="Halpern A.L."/>
            <person name="Lee A.P."/>
            <person name="Johnson J."/>
            <person name="Dandona N."/>
            <person name="Viswanathan L.D."/>
            <person name="Tay A."/>
            <person name="Venter J.C."/>
            <person name="Strausberg R.L."/>
            <person name="Brenner S."/>
        </authorList>
    </citation>
    <scope>NUCLEOTIDE SEQUENCE [LARGE SCALE GENOMIC DNA]</scope>
</reference>
<dbReference type="InterPro" id="IPR027417">
    <property type="entry name" value="P-loop_NTPase"/>
</dbReference>
<evidence type="ECO:0000313" key="4">
    <source>
        <dbReference type="Ensembl" id="ENSCMIP00000003731.1"/>
    </source>
</evidence>
<reference evidence="5" key="2">
    <citation type="journal article" date="2007" name="PLoS Biol.">
        <title>Survey sequencing and comparative analysis of the elephant shark (Callorhinchus milii) genome.</title>
        <authorList>
            <person name="Venkatesh B."/>
            <person name="Kirkness E.F."/>
            <person name="Loh Y.H."/>
            <person name="Halpern A.L."/>
            <person name="Lee A.P."/>
            <person name="Johnson J."/>
            <person name="Dandona N."/>
            <person name="Viswanathan L.D."/>
            <person name="Tay A."/>
            <person name="Venter J.C."/>
            <person name="Strausberg R.L."/>
            <person name="Brenner S."/>
        </authorList>
    </citation>
    <scope>NUCLEOTIDE SEQUENCE [LARGE SCALE GENOMIC DNA]</scope>
</reference>
<dbReference type="GO" id="GO:0005764">
    <property type="term" value="C:lysosome"/>
    <property type="evidence" value="ECO:0007669"/>
    <property type="project" value="TreeGrafter"/>
</dbReference>
<dbReference type="SMART" id="SM00173">
    <property type="entry name" value="RAS"/>
    <property type="match status" value="1"/>
</dbReference>
<organism evidence="4 5">
    <name type="scientific">Callorhinchus milii</name>
    <name type="common">Ghost shark</name>
    <dbReference type="NCBI Taxonomy" id="7868"/>
    <lineage>
        <taxon>Eukaryota</taxon>
        <taxon>Metazoa</taxon>
        <taxon>Chordata</taxon>
        <taxon>Craniata</taxon>
        <taxon>Vertebrata</taxon>
        <taxon>Chondrichthyes</taxon>
        <taxon>Holocephali</taxon>
        <taxon>Chimaeriformes</taxon>
        <taxon>Callorhinchidae</taxon>
        <taxon>Callorhinchus</taxon>
    </lineage>
</organism>
<name>A0A4W3GK26_CALMI</name>
<evidence type="ECO:0000256" key="3">
    <source>
        <dbReference type="ARBA" id="ARBA00023134"/>
    </source>
</evidence>
<dbReference type="InterPro" id="IPR001806">
    <property type="entry name" value="Small_GTPase"/>
</dbReference>
<dbReference type="PANTHER" id="PTHR47981:SF42">
    <property type="entry name" value="RAS-RELATED PROTEIN RAB-7L1-LIKE ISOFORM X1"/>
    <property type="match status" value="1"/>
</dbReference>
<reference evidence="4" key="4">
    <citation type="submission" date="2025-08" db="UniProtKB">
        <authorList>
            <consortium name="Ensembl"/>
        </authorList>
    </citation>
    <scope>IDENTIFICATION</scope>
</reference>